<dbReference type="InterPro" id="IPR046342">
    <property type="entry name" value="CBS_dom_sf"/>
</dbReference>
<comment type="caution">
    <text evidence="5">The sequence shown here is derived from an EMBL/GenBank/DDBJ whole genome shotgun (WGS) entry which is preliminary data.</text>
</comment>
<sequence>MVESYLTSLLSKTSCQELLQTSLTSTGHAAPKQPICLDSNLSVQEGCQALAQHRISSAPVYDASEGGFVGMLDFKDLVTYVLEVFHKVPKEKTSFDSELEVSDIVKKALQNNHGVHVKMITNLSKENPLVAVQTTSPLTDAINEFKRTKIHRLVVVEPTSEGSNRFIGVLSQSTIAAFIASKFGKMVQDKPPNGWPTGEKSVEELGLVTGGVISITQHETVLDALYVMHTNKVSSVAIIDRAQGYDQLLGNISMSDMKEIFGSRGGYKHLFTNSFKFFVNLRSNQGLEAGGNDRAPSFTIHPTTSLVSAIERMAATRSHRVWVVEGNDKLVGVLGLSDFVQFFE</sequence>
<dbReference type="GO" id="GO:0042149">
    <property type="term" value="P:cellular response to glucose starvation"/>
    <property type="evidence" value="ECO:0007669"/>
    <property type="project" value="TreeGrafter"/>
</dbReference>
<dbReference type="PANTHER" id="PTHR13780:SF36">
    <property type="entry name" value="CBS DOMAIN-CONTAINING PROTEIN"/>
    <property type="match status" value="1"/>
</dbReference>
<dbReference type="SUPFAM" id="SSF54631">
    <property type="entry name" value="CBS-domain pair"/>
    <property type="match status" value="2"/>
</dbReference>
<protein>
    <submittedName>
        <fullName evidence="5">Cell separation during budding</fullName>
    </submittedName>
</protein>
<dbReference type="CDD" id="cd02205">
    <property type="entry name" value="CBS_pair_SF"/>
    <property type="match status" value="2"/>
</dbReference>
<keyword evidence="1" id="KW-0677">Repeat</keyword>
<dbReference type="SMART" id="SM00116">
    <property type="entry name" value="CBS"/>
    <property type="match status" value="4"/>
</dbReference>
<evidence type="ECO:0000256" key="1">
    <source>
        <dbReference type="ARBA" id="ARBA00022737"/>
    </source>
</evidence>
<keyword evidence="2 3" id="KW-0129">CBS domain</keyword>
<dbReference type="GO" id="GO:0004865">
    <property type="term" value="F:protein serine/threonine phosphatase inhibitor activity"/>
    <property type="evidence" value="ECO:0007669"/>
    <property type="project" value="TreeGrafter"/>
</dbReference>
<dbReference type="Pfam" id="PF00571">
    <property type="entry name" value="CBS"/>
    <property type="match status" value="4"/>
</dbReference>
<dbReference type="PROSITE" id="PS51371">
    <property type="entry name" value="CBS"/>
    <property type="match status" value="4"/>
</dbReference>
<dbReference type="EMBL" id="JADGJW010000332">
    <property type="protein sequence ID" value="KAJ3219651.1"/>
    <property type="molecule type" value="Genomic_DNA"/>
</dbReference>
<evidence type="ECO:0000313" key="5">
    <source>
        <dbReference type="EMBL" id="KAJ3219651.1"/>
    </source>
</evidence>
<feature type="domain" description="CBS" evidence="4">
    <location>
        <begin position="292"/>
        <end position="344"/>
    </location>
</feature>
<dbReference type="InterPro" id="IPR050511">
    <property type="entry name" value="AMPK_gamma/SDS23_families"/>
</dbReference>
<dbReference type="Proteomes" id="UP001211065">
    <property type="component" value="Unassembled WGS sequence"/>
</dbReference>
<dbReference type="InterPro" id="IPR000644">
    <property type="entry name" value="CBS_dom"/>
</dbReference>
<reference evidence="5" key="1">
    <citation type="submission" date="2020-05" db="EMBL/GenBank/DDBJ databases">
        <title>Phylogenomic resolution of chytrid fungi.</title>
        <authorList>
            <person name="Stajich J.E."/>
            <person name="Amses K."/>
            <person name="Simmons R."/>
            <person name="Seto K."/>
            <person name="Myers J."/>
            <person name="Bonds A."/>
            <person name="Quandt C.A."/>
            <person name="Barry K."/>
            <person name="Liu P."/>
            <person name="Grigoriev I."/>
            <person name="Longcore J.E."/>
            <person name="James T.Y."/>
        </authorList>
    </citation>
    <scope>NUCLEOTIDE SEQUENCE</scope>
    <source>
        <strain evidence="5">JEL0476</strain>
    </source>
</reference>
<dbReference type="PANTHER" id="PTHR13780">
    <property type="entry name" value="AMP-ACTIVATED PROTEIN KINASE, GAMMA REGULATORY SUBUNIT"/>
    <property type="match status" value="1"/>
</dbReference>
<dbReference type="Gene3D" id="3.10.580.10">
    <property type="entry name" value="CBS-domain"/>
    <property type="match status" value="2"/>
</dbReference>
<evidence type="ECO:0000256" key="2">
    <source>
        <dbReference type="ARBA" id="ARBA00023122"/>
    </source>
</evidence>
<feature type="domain" description="CBS" evidence="4">
    <location>
        <begin position="29"/>
        <end position="88"/>
    </location>
</feature>
<feature type="domain" description="CBS" evidence="4">
    <location>
        <begin position="123"/>
        <end position="186"/>
    </location>
</feature>
<name>A0AAD5U256_9FUNG</name>
<feature type="domain" description="CBS" evidence="4">
    <location>
        <begin position="207"/>
        <end position="268"/>
    </location>
</feature>
<evidence type="ECO:0000259" key="4">
    <source>
        <dbReference type="PROSITE" id="PS51371"/>
    </source>
</evidence>
<accession>A0AAD5U256</accession>
<evidence type="ECO:0000313" key="6">
    <source>
        <dbReference type="Proteomes" id="UP001211065"/>
    </source>
</evidence>
<dbReference type="AlphaFoldDB" id="A0AAD5U256"/>
<organism evidence="5 6">
    <name type="scientific">Clydaea vesicula</name>
    <dbReference type="NCBI Taxonomy" id="447962"/>
    <lineage>
        <taxon>Eukaryota</taxon>
        <taxon>Fungi</taxon>
        <taxon>Fungi incertae sedis</taxon>
        <taxon>Chytridiomycota</taxon>
        <taxon>Chytridiomycota incertae sedis</taxon>
        <taxon>Chytridiomycetes</taxon>
        <taxon>Lobulomycetales</taxon>
        <taxon>Lobulomycetaceae</taxon>
        <taxon>Clydaea</taxon>
    </lineage>
</organism>
<proteinExistence type="predicted"/>
<keyword evidence="6" id="KW-1185">Reference proteome</keyword>
<evidence type="ECO:0000256" key="3">
    <source>
        <dbReference type="PROSITE-ProRule" id="PRU00703"/>
    </source>
</evidence>
<gene>
    <name evidence="5" type="primary">SDS23_1</name>
    <name evidence="5" type="ORF">HK099_004632</name>
</gene>